<proteinExistence type="predicted"/>
<keyword evidence="6" id="KW-1185">Reference proteome</keyword>
<dbReference type="EMBL" id="CAJGYO010000006">
    <property type="protein sequence ID" value="CAD6237389.1"/>
    <property type="molecule type" value="Genomic_DNA"/>
</dbReference>
<dbReference type="AlphaFoldDB" id="A0A811PCK1"/>
<dbReference type="InterPro" id="IPR033275">
    <property type="entry name" value="MARCH-like"/>
</dbReference>
<sequence length="122" mass="12946">MADHFALMTGRLLTESTLQSAVHGAFADAVASTTAAGYDQTDPSVVLLEDVQLGMGKGKGKAKSGVMVECRICQEEGDEAYMETPCSCKGSLKASLISSASLFGVTASLYETYTFMFNPDRK</sequence>
<accession>A0A811PCK1</accession>
<evidence type="ECO:0000259" key="4">
    <source>
        <dbReference type="Pfam" id="PF12906"/>
    </source>
</evidence>
<dbReference type="InterPro" id="IPR011016">
    <property type="entry name" value="Znf_RING-CH"/>
</dbReference>
<dbReference type="GO" id="GO:0016020">
    <property type="term" value="C:membrane"/>
    <property type="evidence" value="ECO:0007669"/>
    <property type="project" value="TreeGrafter"/>
</dbReference>
<keyword evidence="2" id="KW-0863">Zinc-finger</keyword>
<name>A0A811PCK1_9POAL</name>
<dbReference type="Pfam" id="PF12906">
    <property type="entry name" value="RINGv"/>
    <property type="match status" value="1"/>
</dbReference>
<comment type="caution">
    <text evidence="5">The sequence shown here is derived from an EMBL/GenBank/DDBJ whole genome shotgun (WGS) entry which is preliminary data.</text>
</comment>
<dbReference type="GO" id="GO:0004842">
    <property type="term" value="F:ubiquitin-protein transferase activity"/>
    <property type="evidence" value="ECO:0007669"/>
    <property type="project" value="TreeGrafter"/>
</dbReference>
<dbReference type="GO" id="GO:0008270">
    <property type="term" value="F:zinc ion binding"/>
    <property type="evidence" value="ECO:0007669"/>
    <property type="project" value="UniProtKB-KW"/>
</dbReference>
<evidence type="ECO:0000313" key="5">
    <source>
        <dbReference type="EMBL" id="CAD6237389.1"/>
    </source>
</evidence>
<reference evidence="5" key="1">
    <citation type="submission" date="2020-10" db="EMBL/GenBank/DDBJ databases">
        <authorList>
            <person name="Han B."/>
            <person name="Lu T."/>
            <person name="Zhao Q."/>
            <person name="Huang X."/>
            <person name="Zhao Y."/>
        </authorList>
    </citation>
    <scope>NUCLEOTIDE SEQUENCE</scope>
</reference>
<protein>
    <recommendedName>
        <fullName evidence="4">RING-CH-type domain-containing protein</fullName>
    </recommendedName>
</protein>
<evidence type="ECO:0000256" key="1">
    <source>
        <dbReference type="ARBA" id="ARBA00022723"/>
    </source>
</evidence>
<organism evidence="5 6">
    <name type="scientific">Miscanthus lutarioriparius</name>
    <dbReference type="NCBI Taxonomy" id="422564"/>
    <lineage>
        <taxon>Eukaryota</taxon>
        <taxon>Viridiplantae</taxon>
        <taxon>Streptophyta</taxon>
        <taxon>Embryophyta</taxon>
        <taxon>Tracheophyta</taxon>
        <taxon>Spermatophyta</taxon>
        <taxon>Magnoliopsida</taxon>
        <taxon>Liliopsida</taxon>
        <taxon>Poales</taxon>
        <taxon>Poaceae</taxon>
        <taxon>PACMAD clade</taxon>
        <taxon>Panicoideae</taxon>
        <taxon>Andropogonodae</taxon>
        <taxon>Andropogoneae</taxon>
        <taxon>Saccharinae</taxon>
        <taxon>Miscanthus</taxon>
    </lineage>
</organism>
<evidence type="ECO:0000256" key="2">
    <source>
        <dbReference type="ARBA" id="ARBA00022771"/>
    </source>
</evidence>
<dbReference type="PANTHER" id="PTHR23012:SF163">
    <property type="entry name" value="PROTEIN BINDING PROTEIN"/>
    <property type="match status" value="1"/>
</dbReference>
<dbReference type="InterPro" id="IPR013083">
    <property type="entry name" value="Znf_RING/FYVE/PHD"/>
</dbReference>
<keyword evidence="3" id="KW-0862">Zinc</keyword>
<keyword evidence="1" id="KW-0479">Metal-binding</keyword>
<evidence type="ECO:0000313" key="6">
    <source>
        <dbReference type="Proteomes" id="UP000604825"/>
    </source>
</evidence>
<dbReference type="Gene3D" id="3.30.40.10">
    <property type="entry name" value="Zinc/RING finger domain, C3HC4 (zinc finger)"/>
    <property type="match status" value="1"/>
</dbReference>
<feature type="domain" description="RING-CH-type" evidence="4">
    <location>
        <begin position="70"/>
        <end position="93"/>
    </location>
</feature>
<evidence type="ECO:0000256" key="3">
    <source>
        <dbReference type="ARBA" id="ARBA00022833"/>
    </source>
</evidence>
<dbReference type="GO" id="GO:0016567">
    <property type="term" value="P:protein ubiquitination"/>
    <property type="evidence" value="ECO:0007669"/>
    <property type="project" value="TreeGrafter"/>
</dbReference>
<gene>
    <name evidence="5" type="ORF">NCGR_LOCUS24939</name>
</gene>
<dbReference type="Proteomes" id="UP000604825">
    <property type="component" value="Unassembled WGS sequence"/>
</dbReference>
<dbReference type="PANTHER" id="PTHR23012">
    <property type="entry name" value="RING/FYVE/PHD ZINC FINGER DOMAIN-CONTAINING"/>
    <property type="match status" value="1"/>
</dbReference>